<dbReference type="RefSeq" id="WP_319955879.1">
    <property type="nucleotide sequence ID" value="NZ_JAXAVX010000019.1"/>
</dbReference>
<keyword evidence="5 11" id="KW-0444">Lipid biosynthesis</keyword>
<dbReference type="EC" id="2.3.1.20" evidence="4 11"/>
<keyword evidence="16" id="KW-1185">Reference proteome</keyword>
<evidence type="ECO:0000256" key="1">
    <source>
        <dbReference type="ARBA" id="ARBA00004771"/>
    </source>
</evidence>
<dbReference type="InterPro" id="IPR014292">
    <property type="entry name" value="Acyl_transf_WS/DGAT"/>
</dbReference>
<proteinExistence type="inferred from homology"/>
<dbReference type="Pfam" id="PF03007">
    <property type="entry name" value="WS_DGAT_cat"/>
    <property type="match status" value="1"/>
</dbReference>
<dbReference type="Pfam" id="PF06974">
    <property type="entry name" value="WS_DGAT_C"/>
    <property type="match status" value="1"/>
</dbReference>
<evidence type="ECO:0000256" key="7">
    <source>
        <dbReference type="ARBA" id="ARBA00022798"/>
    </source>
</evidence>
<comment type="catalytic activity">
    <reaction evidence="10 11">
        <text>an acyl-CoA + a 1,2-diacyl-sn-glycerol = a triacyl-sn-glycerol + CoA</text>
        <dbReference type="Rhea" id="RHEA:10868"/>
        <dbReference type="ChEBI" id="CHEBI:17815"/>
        <dbReference type="ChEBI" id="CHEBI:57287"/>
        <dbReference type="ChEBI" id="CHEBI:58342"/>
        <dbReference type="ChEBI" id="CHEBI:64615"/>
        <dbReference type="EC" id="2.3.1.20"/>
    </reaction>
</comment>
<comment type="caution">
    <text evidence="15">The sequence shown here is derived from an EMBL/GenBank/DDBJ whole genome shotgun (WGS) entry which is preliminary data.</text>
</comment>
<protein>
    <recommendedName>
        <fullName evidence="4 11">Diacylglycerol O-acyltransferase</fullName>
        <ecNumber evidence="4 11">2.3.1.20</ecNumber>
    </recommendedName>
</protein>
<evidence type="ECO:0000256" key="5">
    <source>
        <dbReference type="ARBA" id="ARBA00022516"/>
    </source>
</evidence>
<feature type="region of interest" description="Disordered" evidence="12">
    <location>
        <begin position="223"/>
        <end position="243"/>
    </location>
</feature>
<dbReference type="SUPFAM" id="SSF52777">
    <property type="entry name" value="CoA-dependent acyltransferases"/>
    <property type="match status" value="2"/>
</dbReference>
<feature type="domain" description="O-acyltransferase WSD1-like N-terminal" evidence="13">
    <location>
        <begin position="5"/>
        <end position="278"/>
    </location>
</feature>
<dbReference type="NCBIfam" id="TIGR02946">
    <property type="entry name" value="acyl_WS_DGAT"/>
    <property type="match status" value="1"/>
</dbReference>
<keyword evidence="9 11" id="KW-0012">Acyltransferase</keyword>
<evidence type="ECO:0000256" key="12">
    <source>
        <dbReference type="SAM" id="MobiDB-lite"/>
    </source>
</evidence>
<keyword evidence="7 11" id="KW-0319">Glycerol metabolism</keyword>
<evidence type="ECO:0000256" key="8">
    <source>
        <dbReference type="ARBA" id="ARBA00023098"/>
    </source>
</evidence>
<dbReference type="Proteomes" id="UP001277761">
    <property type="component" value="Unassembled WGS sequence"/>
</dbReference>
<evidence type="ECO:0000313" key="15">
    <source>
        <dbReference type="EMBL" id="MDX8153730.1"/>
    </source>
</evidence>
<evidence type="ECO:0000256" key="3">
    <source>
        <dbReference type="ARBA" id="ARBA00009587"/>
    </source>
</evidence>
<gene>
    <name evidence="15" type="ORF">SK069_19190</name>
</gene>
<evidence type="ECO:0000256" key="10">
    <source>
        <dbReference type="ARBA" id="ARBA00048109"/>
    </source>
</evidence>
<feature type="domain" description="O-acyltransferase WSD1 C-terminal" evidence="14">
    <location>
        <begin position="319"/>
        <end position="469"/>
    </location>
</feature>
<evidence type="ECO:0000259" key="14">
    <source>
        <dbReference type="Pfam" id="PF06974"/>
    </source>
</evidence>
<accession>A0ABU4VPE3</accession>
<name>A0ABU4VPE3_9ACTN</name>
<dbReference type="InterPro" id="IPR009721">
    <property type="entry name" value="O-acyltransferase_WSD1_C"/>
</dbReference>
<organism evidence="15 16">
    <name type="scientific">Patulibacter brassicae</name>
    <dbReference type="NCBI Taxonomy" id="1705717"/>
    <lineage>
        <taxon>Bacteria</taxon>
        <taxon>Bacillati</taxon>
        <taxon>Actinomycetota</taxon>
        <taxon>Thermoleophilia</taxon>
        <taxon>Solirubrobacterales</taxon>
        <taxon>Patulibacteraceae</taxon>
        <taxon>Patulibacter</taxon>
    </lineage>
</organism>
<reference evidence="15 16" key="1">
    <citation type="submission" date="2023-11" db="EMBL/GenBank/DDBJ databases">
        <authorList>
            <person name="Xu M."/>
            <person name="Jiang T."/>
        </authorList>
    </citation>
    <scope>NUCLEOTIDE SEQUENCE [LARGE SCALE GENOMIC DNA]</scope>
    <source>
        <strain evidence="15 16">SD</strain>
    </source>
</reference>
<keyword evidence="8 11" id="KW-0443">Lipid metabolism</keyword>
<evidence type="ECO:0000256" key="2">
    <source>
        <dbReference type="ARBA" id="ARBA00005189"/>
    </source>
</evidence>
<dbReference type="InterPro" id="IPR023213">
    <property type="entry name" value="CAT-like_dom_sf"/>
</dbReference>
<evidence type="ECO:0000259" key="13">
    <source>
        <dbReference type="Pfam" id="PF03007"/>
    </source>
</evidence>
<keyword evidence="6 11" id="KW-0808">Transferase</keyword>
<comment type="pathway">
    <text evidence="2">Lipid metabolism.</text>
</comment>
<dbReference type="EMBL" id="JAXAVX010000019">
    <property type="protein sequence ID" value="MDX8153730.1"/>
    <property type="molecule type" value="Genomic_DNA"/>
</dbReference>
<comment type="pathway">
    <text evidence="1 11">Glycerolipid metabolism; triacylglycerol biosynthesis.</text>
</comment>
<evidence type="ECO:0000313" key="16">
    <source>
        <dbReference type="Proteomes" id="UP001277761"/>
    </source>
</evidence>
<evidence type="ECO:0000256" key="4">
    <source>
        <dbReference type="ARBA" id="ARBA00013244"/>
    </source>
</evidence>
<dbReference type="PANTHER" id="PTHR31650:SF1">
    <property type="entry name" value="WAX ESTER SYNTHASE_DIACYLGLYCEROL ACYLTRANSFERASE 4-RELATED"/>
    <property type="match status" value="1"/>
</dbReference>
<evidence type="ECO:0000256" key="6">
    <source>
        <dbReference type="ARBA" id="ARBA00022679"/>
    </source>
</evidence>
<evidence type="ECO:0000256" key="11">
    <source>
        <dbReference type="RuleBase" id="RU361241"/>
    </source>
</evidence>
<dbReference type="InterPro" id="IPR004255">
    <property type="entry name" value="O-acyltransferase_WSD1_N"/>
</dbReference>
<comment type="similarity">
    <text evidence="3 11">Belongs to the long-chain O-acyltransferase family.</text>
</comment>
<dbReference type="InterPro" id="IPR045034">
    <property type="entry name" value="O-acyltransferase_WSD1-like"/>
</dbReference>
<dbReference type="Gene3D" id="3.30.559.10">
    <property type="entry name" value="Chloramphenicol acetyltransferase-like domain"/>
    <property type="match status" value="1"/>
</dbReference>
<evidence type="ECO:0000256" key="9">
    <source>
        <dbReference type="ARBA" id="ARBA00023315"/>
    </source>
</evidence>
<dbReference type="PANTHER" id="PTHR31650">
    <property type="entry name" value="O-ACYLTRANSFERASE (WSD1-LIKE) FAMILY PROTEIN"/>
    <property type="match status" value="1"/>
</dbReference>
<sequence>MVRRLNAFDAQFLAAESGNTYGHYCGLIVCGPREDGSSVSREDVVALVTERIDRLPVLRWRLAPAPLGIAHPVVVDGPVEIDEHVTEERVDAPGDGRAIAGVIERMLVERMDRSRPLWELRVVHGLAEGRTAIVAALHHAVADGLSAGYVFATLQDPAPDAPSGEVVPRAAPGRPALLAGAVASAVAHPVGALRRARRTLANLDQTPTLRSFPGVRALSLGARRRAGRDGASSEYVQAPRTRLNGPLSPERRVAFETFPFAEVRRIKTAHGVTINDVVVALIAGALRRRLSATGDLPDEPLVAFIPVSVRPVQELTAFGNQFSSFIVPLPTDRATPLERLRGAHEAMAQAKARHRDVPDTLLPDANGLIPPVLFGPVSSAAVRLLGSGALAPPMNLLLSNVPGPPMPLTMAGAPVVAQLPMSLVLDGVGLNITAVSYAQDLAVGAVADAEALPDAWDLMTDLQAELDELSATVDAVGG</sequence>